<accession>F2RKW4</accession>
<dbReference type="EMBL" id="FR845719">
    <property type="protein sequence ID" value="CCA55353.1"/>
    <property type="molecule type" value="Genomic_DNA"/>
</dbReference>
<evidence type="ECO:0000313" key="3">
    <source>
        <dbReference type="Proteomes" id="UP000006854"/>
    </source>
</evidence>
<keyword evidence="3" id="KW-1185">Reference proteome</keyword>
<dbReference type="Proteomes" id="UP000006854">
    <property type="component" value="Chromosome"/>
</dbReference>
<feature type="region of interest" description="Disordered" evidence="1">
    <location>
        <begin position="1"/>
        <end position="44"/>
    </location>
</feature>
<name>F2RKW4_STRVP</name>
<proteinExistence type="predicted"/>
<organism evidence="2 3">
    <name type="scientific">Streptomyces venezuelae (strain ATCC 10712 / CBS 650.69 / DSM 40230 / JCM 4526 / NBRC 13096 / PD 04745)</name>
    <dbReference type="NCBI Taxonomy" id="953739"/>
    <lineage>
        <taxon>Bacteria</taxon>
        <taxon>Bacillati</taxon>
        <taxon>Actinomycetota</taxon>
        <taxon>Actinomycetes</taxon>
        <taxon>Kitasatosporales</taxon>
        <taxon>Streptomycetaceae</taxon>
        <taxon>Streptomyces</taxon>
    </lineage>
</organism>
<evidence type="ECO:0000313" key="2">
    <source>
        <dbReference type="EMBL" id="CCA55353.1"/>
    </source>
</evidence>
<dbReference type="AlphaFoldDB" id="F2RKW4"/>
<protein>
    <submittedName>
        <fullName evidence="2">Uncharacterized protein</fullName>
    </submittedName>
</protein>
<sequence>MQAGIRHAFQRRRQVRQTQHSTSVGSDTAIPGAPLEKTRRPRSSNALTWAYGDLLRGQHGGRGRFRTADICFVRAGLPWP</sequence>
<evidence type="ECO:0000256" key="1">
    <source>
        <dbReference type="SAM" id="MobiDB-lite"/>
    </source>
</evidence>
<dbReference type="HOGENOM" id="CLU_2588374_0_0_11"/>
<gene>
    <name evidence="2" type="ordered locus">SVEN_2067</name>
</gene>
<dbReference type="KEGG" id="sve:SVEN_2067"/>
<feature type="compositionally biased region" description="Polar residues" evidence="1">
    <location>
        <begin position="16"/>
        <end position="26"/>
    </location>
</feature>
<reference evidence="2 3" key="1">
    <citation type="journal article" date="2011" name="BMC Genomics">
        <title>Genome-wide analysis of the role of GlnR in Streptomyces venezuelae provides new insights into global nitrogen regulation in actinomycetes.</title>
        <authorList>
            <person name="Pullan S.T."/>
            <person name="Bibb M.J."/>
            <person name="Merrick M."/>
        </authorList>
    </citation>
    <scope>NUCLEOTIDE SEQUENCE [LARGE SCALE GENOMIC DNA]</scope>
    <source>
        <strain evidence="3">ATCC 10712 / CBS 650.69 / DSM 40230 / JCM 4526 / NBRC 13096 / PD 04745</strain>
    </source>
</reference>